<dbReference type="EMBL" id="JANAVB010035219">
    <property type="protein sequence ID" value="KAJ6805874.1"/>
    <property type="molecule type" value="Genomic_DNA"/>
</dbReference>
<evidence type="ECO:0000256" key="4">
    <source>
        <dbReference type="ARBA" id="ARBA00022737"/>
    </source>
</evidence>
<evidence type="ECO:0000256" key="2">
    <source>
        <dbReference type="ARBA" id="ARBA00022614"/>
    </source>
</evidence>
<dbReference type="PANTHER" id="PTHR48053:SF71">
    <property type="entry name" value="LEUCINE RICH REPEAT FAMILY PROTEIN, EXPRESSED"/>
    <property type="match status" value="1"/>
</dbReference>
<reference evidence="7" key="1">
    <citation type="journal article" date="2023" name="GigaByte">
        <title>Genome assembly of the bearded iris, Iris pallida Lam.</title>
        <authorList>
            <person name="Bruccoleri R.E."/>
            <person name="Oakeley E.J."/>
            <person name="Faust A.M.E."/>
            <person name="Altorfer M."/>
            <person name="Dessus-Babus S."/>
            <person name="Burckhardt D."/>
            <person name="Oertli M."/>
            <person name="Naumann U."/>
            <person name="Petersen F."/>
            <person name="Wong J."/>
        </authorList>
    </citation>
    <scope>NUCLEOTIDE SEQUENCE</scope>
    <source>
        <strain evidence="7">GSM-AAB239-AS_SAM_17_03QT</strain>
    </source>
</reference>
<comment type="subcellular location">
    <subcellularLocation>
        <location evidence="1">Membrane</location>
        <topology evidence="1">Single-pass membrane protein</topology>
    </subcellularLocation>
</comment>
<sequence>MSNNQLGLGGHGGVHQLHGLSNLKSLNLSSNLFDSITLSPLYEGLRELVLSNNHFSGNIPNDILKLKNLTLLDLAANNLSGSIPDGIGELSKLENLRLSYNLLTGEIPAGITKYIKILDLSHNMLTGGSHLTSSPLLHFFLLI</sequence>
<evidence type="ECO:0000313" key="7">
    <source>
        <dbReference type="EMBL" id="KAJ6805874.1"/>
    </source>
</evidence>
<dbReference type="InterPro" id="IPR032675">
    <property type="entry name" value="LRR_dom_sf"/>
</dbReference>
<dbReference type="InterPro" id="IPR001611">
    <property type="entry name" value="Leu-rich_rpt"/>
</dbReference>
<dbReference type="GO" id="GO:0004674">
    <property type="term" value="F:protein serine/threonine kinase activity"/>
    <property type="evidence" value="ECO:0007669"/>
    <property type="project" value="UniProtKB-EC"/>
</dbReference>
<dbReference type="PROSITE" id="PS51450">
    <property type="entry name" value="LRR"/>
    <property type="match status" value="1"/>
</dbReference>
<evidence type="ECO:0000313" key="8">
    <source>
        <dbReference type="Proteomes" id="UP001140949"/>
    </source>
</evidence>
<protein>
    <submittedName>
        <fullName evidence="7">Leucine-rich repeat receptor-like protein kinase isoform X1</fullName>
    </submittedName>
</protein>
<name>A0AAX6EP78_IRIPA</name>
<evidence type="ECO:0000256" key="1">
    <source>
        <dbReference type="ARBA" id="ARBA00004167"/>
    </source>
</evidence>
<gene>
    <name evidence="7" type="ORF">M6B38_178300</name>
</gene>
<keyword evidence="6" id="KW-0325">Glycoprotein</keyword>
<dbReference type="GO" id="GO:0016020">
    <property type="term" value="C:membrane"/>
    <property type="evidence" value="ECO:0007669"/>
    <property type="project" value="UniProtKB-SubCell"/>
</dbReference>
<dbReference type="PANTHER" id="PTHR48053">
    <property type="entry name" value="LEUCINE RICH REPEAT FAMILY PROTEIN, EXPRESSED"/>
    <property type="match status" value="1"/>
</dbReference>
<accession>A0AAX6EP78</accession>
<keyword evidence="2" id="KW-0433">Leucine-rich repeat</keyword>
<evidence type="ECO:0000256" key="6">
    <source>
        <dbReference type="ARBA" id="ARBA00023180"/>
    </source>
</evidence>
<keyword evidence="4" id="KW-0677">Repeat</keyword>
<keyword evidence="7" id="KW-0808">Transferase</keyword>
<dbReference type="FunFam" id="3.80.10.10:FF:000041">
    <property type="entry name" value="LRR receptor-like serine/threonine-protein kinase ERECTA"/>
    <property type="match status" value="1"/>
</dbReference>
<dbReference type="InterPro" id="IPR051716">
    <property type="entry name" value="Plant_RL_S/T_kinase"/>
</dbReference>
<dbReference type="SUPFAM" id="SSF52058">
    <property type="entry name" value="L domain-like"/>
    <property type="match status" value="1"/>
</dbReference>
<evidence type="ECO:0000256" key="5">
    <source>
        <dbReference type="ARBA" id="ARBA00023170"/>
    </source>
</evidence>
<dbReference type="Gene3D" id="3.80.10.10">
    <property type="entry name" value="Ribonuclease Inhibitor"/>
    <property type="match status" value="1"/>
</dbReference>
<comment type="caution">
    <text evidence="7">The sequence shown here is derived from an EMBL/GenBank/DDBJ whole genome shotgun (WGS) entry which is preliminary data.</text>
</comment>
<keyword evidence="3" id="KW-0732">Signal</keyword>
<keyword evidence="5 7" id="KW-0675">Receptor</keyword>
<keyword evidence="7" id="KW-0418">Kinase</keyword>
<dbReference type="AlphaFoldDB" id="A0AAX6EP78"/>
<proteinExistence type="predicted"/>
<dbReference type="Pfam" id="PF00560">
    <property type="entry name" value="LRR_1"/>
    <property type="match status" value="2"/>
</dbReference>
<organism evidence="7 8">
    <name type="scientific">Iris pallida</name>
    <name type="common">Sweet iris</name>
    <dbReference type="NCBI Taxonomy" id="29817"/>
    <lineage>
        <taxon>Eukaryota</taxon>
        <taxon>Viridiplantae</taxon>
        <taxon>Streptophyta</taxon>
        <taxon>Embryophyta</taxon>
        <taxon>Tracheophyta</taxon>
        <taxon>Spermatophyta</taxon>
        <taxon>Magnoliopsida</taxon>
        <taxon>Liliopsida</taxon>
        <taxon>Asparagales</taxon>
        <taxon>Iridaceae</taxon>
        <taxon>Iridoideae</taxon>
        <taxon>Irideae</taxon>
        <taxon>Iris</taxon>
    </lineage>
</organism>
<dbReference type="Pfam" id="PF13855">
    <property type="entry name" value="LRR_8"/>
    <property type="match status" value="1"/>
</dbReference>
<dbReference type="Proteomes" id="UP001140949">
    <property type="component" value="Unassembled WGS sequence"/>
</dbReference>
<evidence type="ECO:0000256" key="3">
    <source>
        <dbReference type="ARBA" id="ARBA00022729"/>
    </source>
</evidence>
<reference evidence="7" key="2">
    <citation type="submission" date="2023-04" db="EMBL/GenBank/DDBJ databases">
        <authorList>
            <person name="Bruccoleri R.E."/>
            <person name="Oakeley E.J."/>
            <person name="Faust A.-M."/>
            <person name="Dessus-Babus S."/>
            <person name="Altorfer M."/>
            <person name="Burckhardt D."/>
            <person name="Oertli M."/>
            <person name="Naumann U."/>
            <person name="Petersen F."/>
            <person name="Wong J."/>
        </authorList>
    </citation>
    <scope>NUCLEOTIDE SEQUENCE</scope>
    <source>
        <strain evidence="7">GSM-AAB239-AS_SAM_17_03QT</strain>
        <tissue evidence="7">Leaf</tissue>
    </source>
</reference>
<keyword evidence="8" id="KW-1185">Reference proteome</keyword>